<dbReference type="Proteomes" id="UP001169764">
    <property type="component" value="Unassembled WGS sequence"/>
</dbReference>
<keyword evidence="6" id="KW-0460">Magnesium</keyword>
<name>A0ABT8Y6G5_9SPHN</name>
<dbReference type="Pfam" id="PF01850">
    <property type="entry name" value="PIN"/>
    <property type="match status" value="1"/>
</dbReference>
<organism evidence="9 10">
    <name type="scientific">Sphingomonas natans</name>
    <dbReference type="NCBI Taxonomy" id="3063330"/>
    <lineage>
        <taxon>Bacteria</taxon>
        <taxon>Pseudomonadati</taxon>
        <taxon>Pseudomonadota</taxon>
        <taxon>Alphaproteobacteria</taxon>
        <taxon>Sphingomonadales</taxon>
        <taxon>Sphingomonadaceae</taxon>
        <taxon>Sphingomonas</taxon>
    </lineage>
</organism>
<reference evidence="9" key="1">
    <citation type="submission" date="2023-07" db="EMBL/GenBank/DDBJ databases">
        <authorList>
            <person name="Kim M."/>
        </authorList>
    </citation>
    <scope>NUCLEOTIDE SEQUENCE</scope>
    <source>
        <strain evidence="9">BIUV-7</strain>
    </source>
</reference>
<dbReference type="PANTHER" id="PTHR33653:SF1">
    <property type="entry name" value="RIBONUCLEASE VAPC2"/>
    <property type="match status" value="1"/>
</dbReference>
<protein>
    <submittedName>
        <fullName evidence="9">Type II toxin-antitoxin system VapC family toxin</fullName>
    </submittedName>
</protein>
<feature type="domain" description="PIN" evidence="8">
    <location>
        <begin position="6"/>
        <end position="123"/>
    </location>
</feature>
<comment type="caution">
    <text evidence="9">The sequence shown here is derived from an EMBL/GenBank/DDBJ whole genome shotgun (WGS) entry which is preliminary data.</text>
</comment>
<keyword evidence="4" id="KW-0479">Metal-binding</keyword>
<evidence type="ECO:0000256" key="7">
    <source>
        <dbReference type="ARBA" id="ARBA00038093"/>
    </source>
</evidence>
<evidence type="ECO:0000256" key="6">
    <source>
        <dbReference type="ARBA" id="ARBA00022842"/>
    </source>
</evidence>
<evidence type="ECO:0000313" key="9">
    <source>
        <dbReference type="EMBL" id="MDO6413901.1"/>
    </source>
</evidence>
<evidence type="ECO:0000313" key="10">
    <source>
        <dbReference type="Proteomes" id="UP001169764"/>
    </source>
</evidence>
<proteinExistence type="inferred from homology"/>
<accession>A0ABT8Y6G5</accession>
<keyword evidence="2" id="KW-1277">Toxin-antitoxin system</keyword>
<gene>
    <name evidence="9" type="ORF">Q4F19_05865</name>
</gene>
<evidence type="ECO:0000256" key="2">
    <source>
        <dbReference type="ARBA" id="ARBA00022649"/>
    </source>
</evidence>
<comment type="cofactor">
    <cofactor evidence="1">
        <name>Mg(2+)</name>
        <dbReference type="ChEBI" id="CHEBI:18420"/>
    </cofactor>
</comment>
<evidence type="ECO:0000256" key="5">
    <source>
        <dbReference type="ARBA" id="ARBA00022801"/>
    </source>
</evidence>
<evidence type="ECO:0000256" key="3">
    <source>
        <dbReference type="ARBA" id="ARBA00022722"/>
    </source>
</evidence>
<keyword evidence="3" id="KW-0540">Nuclease</keyword>
<dbReference type="InterPro" id="IPR029060">
    <property type="entry name" value="PIN-like_dom_sf"/>
</dbReference>
<dbReference type="SUPFAM" id="SSF88723">
    <property type="entry name" value="PIN domain-like"/>
    <property type="match status" value="1"/>
</dbReference>
<dbReference type="PANTHER" id="PTHR33653">
    <property type="entry name" value="RIBONUCLEASE VAPC2"/>
    <property type="match status" value="1"/>
</dbReference>
<dbReference type="EMBL" id="JAUOTP010000002">
    <property type="protein sequence ID" value="MDO6413901.1"/>
    <property type="molecule type" value="Genomic_DNA"/>
</dbReference>
<dbReference type="InterPro" id="IPR002716">
    <property type="entry name" value="PIN_dom"/>
</dbReference>
<dbReference type="CDD" id="cd18736">
    <property type="entry name" value="PIN_CcVapC1-like"/>
    <property type="match status" value="1"/>
</dbReference>
<keyword evidence="10" id="KW-1185">Reference proteome</keyword>
<comment type="similarity">
    <text evidence="7">Belongs to the PINc/VapC protein family.</text>
</comment>
<keyword evidence="5" id="KW-0378">Hydrolase</keyword>
<dbReference type="InterPro" id="IPR050556">
    <property type="entry name" value="Type_II_TA_system_RNase"/>
</dbReference>
<dbReference type="RefSeq" id="WP_303540660.1">
    <property type="nucleotide sequence ID" value="NZ_JAUOTP010000002.1"/>
</dbReference>
<evidence type="ECO:0000256" key="4">
    <source>
        <dbReference type="ARBA" id="ARBA00022723"/>
    </source>
</evidence>
<evidence type="ECO:0000256" key="1">
    <source>
        <dbReference type="ARBA" id="ARBA00001946"/>
    </source>
</evidence>
<sequence>MHLTHLLDTNVCIVFALGRSASLQARMNASAPGTLAMSAVTFGELAVGAKNSADPQGDKRRLAALSRFVLVQPFDRAAGEAYGSIARTGSFRRGSFDRLIGAHASALGLILATNNERDFADIPGLKIENWTLPL</sequence>
<evidence type="ECO:0000259" key="8">
    <source>
        <dbReference type="Pfam" id="PF01850"/>
    </source>
</evidence>
<dbReference type="Gene3D" id="3.40.50.1010">
    <property type="entry name" value="5'-nuclease"/>
    <property type="match status" value="1"/>
</dbReference>